<dbReference type="InterPro" id="IPR013187">
    <property type="entry name" value="F-box-assoc_dom_typ3"/>
</dbReference>
<dbReference type="PANTHER" id="PTHR35546">
    <property type="entry name" value="F-BOX PROTEIN INTERACTION DOMAIN PROTEIN-RELATED"/>
    <property type="match status" value="1"/>
</dbReference>
<dbReference type="EMBL" id="JACXVP010000012">
    <property type="protein sequence ID" value="KAG5570201.1"/>
    <property type="molecule type" value="Genomic_DNA"/>
</dbReference>
<sequence>MASSDLPHDLAFEILTRTCLETLDACRVVSKTWNVLTYESSFMQSYFRRTNNISGYFFQGLKNSKYISEFVSMDGCSGKKSFSHLPVQTLKIKDRFFNCYDSNMKIEASSRQGILCCMRPTRNNNYRYYICKPSTQEWKVLPNPKLRYWTVKVALVVVKSDPLHFKILRLSKDSPTCSRNLGFGNYFCEIFDSKTNAWRQGNIISLSEDVSLKYHHQPINASGLLYLLTTDDQVLVLNYNGEEAYPRFYLPEQVSQNKNYKNKKLISYEGKLGFICLSPSEIIELWCIENTINHVWRKEQEVETENIKRVTNYPSPIDFYNNDVIVMEGSNGSVFYKQQNASLHLVKSDKLYGPIEVFPFCSDVEPIN</sequence>
<feature type="domain" description="F-box associated beta-propeller type 3" evidence="2">
    <location>
        <begin position="98"/>
        <end position="311"/>
    </location>
</feature>
<dbReference type="InterPro" id="IPR001810">
    <property type="entry name" value="F-box_dom"/>
</dbReference>
<gene>
    <name evidence="3" type="ORF">H5410_059967</name>
</gene>
<comment type="caution">
    <text evidence="3">The sequence shown here is derived from an EMBL/GenBank/DDBJ whole genome shotgun (WGS) entry which is preliminary data.</text>
</comment>
<keyword evidence="4" id="KW-1185">Reference proteome</keyword>
<evidence type="ECO:0000313" key="4">
    <source>
        <dbReference type="Proteomes" id="UP000824120"/>
    </source>
</evidence>
<evidence type="ECO:0000259" key="1">
    <source>
        <dbReference type="Pfam" id="PF00646"/>
    </source>
</evidence>
<dbReference type="NCBIfam" id="TIGR01640">
    <property type="entry name" value="F_box_assoc_1"/>
    <property type="match status" value="1"/>
</dbReference>
<reference evidence="3 4" key="1">
    <citation type="submission" date="2020-09" db="EMBL/GenBank/DDBJ databases">
        <title>De no assembly of potato wild relative species, Solanum commersonii.</title>
        <authorList>
            <person name="Cho K."/>
        </authorList>
    </citation>
    <scope>NUCLEOTIDE SEQUENCE [LARGE SCALE GENOMIC DNA]</scope>
    <source>
        <strain evidence="3">LZ3.2</strain>
        <tissue evidence="3">Leaf</tissue>
    </source>
</reference>
<dbReference type="InterPro" id="IPR036047">
    <property type="entry name" value="F-box-like_dom_sf"/>
</dbReference>
<dbReference type="OrthoDB" id="1845982at2759"/>
<dbReference type="InterPro" id="IPR055290">
    <property type="entry name" value="At3g26010-like"/>
</dbReference>
<organism evidence="3 4">
    <name type="scientific">Solanum commersonii</name>
    <name type="common">Commerson's wild potato</name>
    <name type="synonym">Commerson's nightshade</name>
    <dbReference type="NCBI Taxonomy" id="4109"/>
    <lineage>
        <taxon>Eukaryota</taxon>
        <taxon>Viridiplantae</taxon>
        <taxon>Streptophyta</taxon>
        <taxon>Embryophyta</taxon>
        <taxon>Tracheophyta</taxon>
        <taxon>Spermatophyta</taxon>
        <taxon>Magnoliopsida</taxon>
        <taxon>eudicotyledons</taxon>
        <taxon>Gunneridae</taxon>
        <taxon>Pentapetalae</taxon>
        <taxon>asterids</taxon>
        <taxon>lamiids</taxon>
        <taxon>Solanales</taxon>
        <taxon>Solanaceae</taxon>
        <taxon>Solanoideae</taxon>
        <taxon>Solaneae</taxon>
        <taxon>Solanum</taxon>
    </lineage>
</organism>
<dbReference type="PANTHER" id="PTHR35546:SF16">
    <property type="entry name" value="F-BOX ASSOCIATED UBIQUITINATION EFFECTOR FAMILY PROTEIN-RELATED"/>
    <property type="match status" value="1"/>
</dbReference>
<dbReference type="Pfam" id="PF08268">
    <property type="entry name" value="FBA_3"/>
    <property type="match status" value="1"/>
</dbReference>
<dbReference type="InterPro" id="IPR017451">
    <property type="entry name" value="F-box-assoc_interact_dom"/>
</dbReference>
<evidence type="ECO:0000313" key="3">
    <source>
        <dbReference type="EMBL" id="KAG5570201.1"/>
    </source>
</evidence>
<proteinExistence type="predicted"/>
<dbReference type="SUPFAM" id="SSF81383">
    <property type="entry name" value="F-box domain"/>
    <property type="match status" value="1"/>
</dbReference>
<protein>
    <recommendedName>
        <fullName evidence="5">F-box domain-containing protein</fullName>
    </recommendedName>
</protein>
<dbReference type="AlphaFoldDB" id="A0A9J5W469"/>
<feature type="domain" description="F-box" evidence="1">
    <location>
        <begin position="4"/>
        <end position="36"/>
    </location>
</feature>
<evidence type="ECO:0008006" key="5">
    <source>
        <dbReference type="Google" id="ProtNLM"/>
    </source>
</evidence>
<evidence type="ECO:0000259" key="2">
    <source>
        <dbReference type="Pfam" id="PF08268"/>
    </source>
</evidence>
<dbReference type="Proteomes" id="UP000824120">
    <property type="component" value="Chromosome 12"/>
</dbReference>
<accession>A0A9J5W469</accession>
<name>A0A9J5W469_SOLCO</name>
<dbReference type="Pfam" id="PF00646">
    <property type="entry name" value="F-box"/>
    <property type="match status" value="1"/>
</dbReference>